<dbReference type="Gene3D" id="3.30.465.10">
    <property type="match status" value="1"/>
</dbReference>
<organism evidence="6 7">
    <name type="scientific">Microbacterium testaceum (strain StLB037)</name>
    <dbReference type="NCBI Taxonomy" id="979556"/>
    <lineage>
        <taxon>Bacteria</taxon>
        <taxon>Bacillati</taxon>
        <taxon>Actinomycetota</taxon>
        <taxon>Actinomycetes</taxon>
        <taxon>Micrococcales</taxon>
        <taxon>Microbacteriaceae</taxon>
        <taxon>Microbacterium</taxon>
    </lineage>
</organism>
<evidence type="ECO:0000256" key="4">
    <source>
        <dbReference type="ARBA" id="ARBA00023002"/>
    </source>
</evidence>
<dbReference type="InterPro" id="IPR016169">
    <property type="entry name" value="FAD-bd_PCMH_sub2"/>
</dbReference>
<dbReference type="KEGG" id="mts:MTES_0685"/>
<dbReference type="InterPro" id="IPR036318">
    <property type="entry name" value="FAD-bd_PCMH-like_sf"/>
</dbReference>
<dbReference type="PROSITE" id="PS51387">
    <property type="entry name" value="FAD_PCMH"/>
    <property type="match status" value="1"/>
</dbReference>
<accession>E8ND10</accession>
<dbReference type="InterPro" id="IPR016166">
    <property type="entry name" value="FAD-bd_PCMH"/>
</dbReference>
<dbReference type="FunFam" id="1.10.45.10:FF:000001">
    <property type="entry name" value="D-lactate dehydrogenase mitochondrial"/>
    <property type="match status" value="1"/>
</dbReference>
<dbReference type="InterPro" id="IPR004113">
    <property type="entry name" value="FAD-bd_oxidored_4_C"/>
</dbReference>
<evidence type="ECO:0000313" key="7">
    <source>
        <dbReference type="Proteomes" id="UP000008975"/>
    </source>
</evidence>
<dbReference type="RefSeq" id="WP_013583776.1">
    <property type="nucleotide sequence ID" value="NC_015125.1"/>
</dbReference>
<dbReference type="GO" id="GO:0016491">
    <property type="term" value="F:oxidoreductase activity"/>
    <property type="evidence" value="ECO:0007669"/>
    <property type="project" value="UniProtKB-KW"/>
</dbReference>
<dbReference type="InterPro" id="IPR016171">
    <property type="entry name" value="Vanillyl_alc_oxidase_C-sub2"/>
</dbReference>
<dbReference type="OrthoDB" id="9811557at2"/>
<dbReference type="Gene3D" id="1.10.45.10">
    <property type="entry name" value="Vanillyl-alcohol Oxidase, Chain A, domain 4"/>
    <property type="match status" value="1"/>
</dbReference>
<keyword evidence="4" id="KW-0560">Oxidoreductase</keyword>
<dbReference type="InterPro" id="IPR016164">
    <property type="entry name" value="FAD-linked_Oxase-like_C"/>
</dbReference>
<keyword evidence="2" id="KW-0285">Flavoprotein</keyword>
<dbReference type="Gene3D" id="3.30.70.2740">
    <property type="match status" value="1"/>
</dbReference>
<feature type="domain" description="FAD-binding PCMH-type" evidence="5">
    <location>
        <begin position="51"/>
        <end position="230"/>
    </location>
</feature>
<dbReference type="AlphaFoldDB" id="E8ND10"/>
<evidence type="ECO:0000259" key="5">
    <source>
        <dbReference type="PROSITE" id="PS51387"/>
    </source>
</evidence>
<evidence type="ECO:0000256" key="3">
    <source>
        <dbReference type="ARBA" id="ARBA00022827"/>
    </source>
</evidence>
<dbReference type="eggNOG" id="COG0277">
    <property type="taxonomic scope" value="Bacteria"/>
</dbReference>
<dbReference type="PANTHER" id="PTHR42934:SF2">
    <property type="entry name" value="GLYCOLATE OXIDASE SUBUNIT GLCD"/>
    <property type="match status" value="1"/>
</dbReference>
<evidence type="ECO:0000313" key="6">
    <source>
        <dbReference type="EMBL" id="BAJ73649.1"/>
    </source>
</evidence>
<proteinExistence type="predicted"/>
<dbReference type="PANTHER" id="PTHR42934">
    <property type="entry name" value="GLYCOLATE OXIDASE SUBUNIT GLCD"/>
    <property type="match status" value="1"/>
</dbReference>
<protein>
    <submittedName>
        <fullName evidence="6">FAD/FMN-containing dehydrogenase</fullName>
    </submittedName>
</protein>
<evidence type="ECO:0000256" key="2">
    <source>
        <dbReference type="ARBA" id="ARBA00022630"/>
    </source>
</evidence>
<dbReference type="SUPFAM" id="SSF56176">
    <property type="entry name" value="FAD-binding/transporter-associated domain-like"/>
    <property type="match status" value="1"/>
</dbReference>
<keyword evidence="3" id="KW-0274">FAD</keyword>
<dbReference type="GO" id="GO:0071949">
    <property type="term" value="F:FAD binding"/>
    <property type="evidence" value="ECO:0007669"/>
    <property type="project" value="InterPro"/>
</dbReference>
<dbReference type="HOGENOM" id="CLU_017779_9_1_11"/>
<dbReference type="InterPro" id="IPR006094">
    <property type="entry name" value="Oxid_FAD_bind_N"/>
</dbReference>
<name>E8ND10_MICTS</name>
<dbReference type="Pfam" id="PF02913">
    <property type="entry name" value="FAD-oxidase_C"/>
    <property type="match status" value="1"/>
</dbReference>
<dbReference type="SUPFAM" id="SSF55103">
    <property type="entry name" value="FAD-linked oxidases, C-terminal domain"/>
    <property type="match status" value="1"/>
</dbReference>
<dbReference type="Pfam" id="PF01565">
    <property type="entry name" value="FAD_binding_4"/>
    <property type="match status" value="1"/>
</dbReference>
<reference evidence="6 7" key="1">
    <citation type="journal article" date="2011" name="J. Bacteriol.">
        <title>Genome sequence of Microbacterium testaceum StLB037, an N-acylhomoserine lactone-degrading bacterium isolated from potato leaves.</title>
        <authorList>
            <person name="Morohoshi T."/>
            <person name="Wang W.-Z."/>
            <person name="Someya N."/>
            <person name="Ikeda T."/>
        </authorList>
    </citation>
    <scope>NUCLEOTIDE SEQUENCE [LARGE SCALE GENOMIC DNA]</scope>
    <source>
        <strain evidence="6 7">StLB037</strain>
    </source>
</reference>
<reference key="2">
    <citation type="submission" date="2011-02" db="EMBL/GenBank/DDBJ databases">
        <title>Genome sequence of Microbacterium testaceum StLB037.</title>
        <authorList>
            <person name="Morohoshi T."/>
            <person name="Wang W.Z."/>
            <person name="Someya N."/>
            <person name="Ikeda T."/>
        </authorList>
    </citation>
    <scope>NUCLEOTIDE SEQUENCE</scope>
    <source>
        <strain>StLB037</strain>
    </source>
</reference>
<dbReference type="InterPro" id="IPR051914">
    <property type="entry name" value="FAD-linked_OxidoTrans_Type4"/>
</dbReference>
<dbReference type="STRING" id="979556.MTES_0685"/>
<comment type="cofactor">
    <cofactor evidence="1">
        <name>FAD</name>
        <dbReference type="ChEBI" id="CHEBI:57692"/>
    </cofactor>
</comment>
<dbReference type="EMBL" id="AP012052">
    <property type="protein sequence ID" value="BAJ73649.1"/>
    <property type="molecule type" value="Genomic_DNA"/>
</dbReference>
<dbReference type="Proteomes" id="UP000008975">
    <property type="component" value="Chromosome"/>
</dbReference>
<evidence type="ECO:0000256" key="1">
    <source>
        <dbReference type="ARBA" id="ARBA00001974"/>
    </source>
</evidence>
<sequence>MSADEAATPSTPARSAAEATLALLRAELGDRVDTSPDALAAVRADKSGHASAGTPLALVHAASVTDVQAVMRVATATRTPVVPRGAGTGLAGGANTGGGEIALSLRGMDRVLEVRPDDLLAVVEPGIINAELNALLEPHGVWWAPDPASRAISTVGGNIATGAGGLLCAKYGVVRDAVLGVDLVLADGRLLRLGHRSVKGVTGLDLTSLVIGSEGTLGTVVGATLKLRRLVEGERVTLTALFDGVRAAAVASAAVTASGIQPAIMELMDATSLAAVHRLLSLPAQPAGAAQLTIQTDGPVAAAEAHAIAEVLTAAGGRVSVAANDAEGEKLLAIRRAMHPAMESLGTALIEDVSVPRSALPAMFDEIARIERTYDLVIPTVAHAGDGNLHPNFIFDGPEVPAIVWEAAEELFRAALALGGTLTGEHGIGVLKRRWLADELGDDQWQLQRDIARVFDPLGILNPGKVFAA</sequence>
<gene>
    <name evidence="6" type="ordered locus">MTES_0685</name>
</gene>